<organism evidence="1 2">
    <name type="scientific">Tritonibacter litoralis</name>
    <dbReference type="NCBI Taxonomy" id="2662264"/>
    <lineage>
        <taxon>Bacteria</taxon>
        <taxon>Pseudomonadati</taxon>
        <taxon>Pseudomonadota</taxon>
        <taxon>Alphaproteobacteria</taxon>
        <taxon>Rhodobacterales</taxon>
        <taxon>Paracoccaceae</taxon>
        <taxon>Tritonibacter</taxon>
    </lineage>
</organism>
<accession>A0A843YME3</accession>
<gene>
    <name evidence="1" type="ORF">GFB49_17995</name>
</gene>
<reference evidence="1 2" key="1">
    <citation type="submission" date="2019-10" db="EMBL/GenBank/DDBJ databases">
        <title>Epibacterium sp. nov., isolated from seawater.</title>
        <authorList>
            <person name="Zhang X."/>
            <person name="Li N."/>
        </authorList>
    </citation>
    <scope>NUCLEOTIDE SEQUENCE [LARGE SCALE GENOMIC DNA]</scope>
    <source>
        <strain evidence="1 2">SM1979</strain>
    </source>
</reference>
<dbReference type="SFLD" id="SFLDS00003">
    <property type="entry name" value="Haloacid_Dehalogenase"/>
    <property type="match status" value="1"/>
</dbReference>
<keyword evidence="2" id="KW-1185">Reference proteome</keyword>
<dbReference type="InterPro" id="IPR036412">
    <property type="entry name" value="HAD-like_sf"/>
</dbReference>
<keyword evidence="1" id="KW-0378">Hydrolase</keyword>
<dbReference type="AlphaFoldDB" id="A0A843YME3"/>
<dbReference type="Gene3D" id="1.10.150.240">
    <property type="entry name" value="Putative phosphatase, domain 2"/>
    <property type="match status" value="1"/>
</dbReference>
<dbReference type="EMBL" id="WIBF01000014">
    <property type="protein sequence ID" value="MQQ10363.1"/>
    <property type="molecule type" value="Genomic_DNA"/>
</dbReference>
<dbReference type="InterPro" id="IPR006439">
    <property type="entry name" value="HAD-SF_hydro_IA"/>
</dbReference>
<evidence type="ECO:0000313" key="1">
    <source>
        <dbReference type="EMBL" id="MQQ10363.1"/>
    </source>
</evidence>
<protein>
    <submittedName>
        <fullName evidence="1">HAD-IA family hydrolase</fullName>
    </submittedName>
</protein>
<dbReference type="NCBIfam" id="TIGR01509">
    <property type="entry name" value="HAD-SF-IA-v3"/>
    <property type="match status" value="1"/>
</dbReference>
<comment type="caution">
    <text evidence="1">The sequence shown here is derived from an EMBL/GenBank/DDBJ whole genome shotgun (WGS) entry which is preliminary data.</text>
</comment>
<dbReference type="Gene3D" id="3.40.50.1000">
    <property type="entry name" value="HAD superfamily/HAD-like"/>
    <property type="match status" value="1"/>
</dbReference>
<dbReference type="GO" id="GO:0016787">
    <property type="term" value="F:hydrolase activity"/>
    <property type="evidence" value="ECO:0007669"/>
    <property type="project" value="UniProtKB-KW"/>
</dbReference>
<dbReference type="SUPFAM" id="SSF56784">
    <property type="entry name" value="HAD-like"/>
    <property type="match status" value="1"/>
</dbReference>
<dbReference type="SFLD" id="SFLDG01129">
    <property type="entry name" value="C1.5:_HAD__Beta-PGM__Phosphata"/>
    <property type="match status" value="1"/>
</dbReference>
<dbReference type="InterPro" id="IPR041492">
    <property type="entry name" value="HAD_2"/>
</dbReference>
<dbReference type="Pfam" id="PF13419">
    <property type="entry name" value="HAD_2"/>
    <property type="match status" value="1"/>
</dbReference>
<dbReference type="RefSeq" id="WP_153217343.1">
    <property type="nucleotide sequence ID" value="NZ_WIBF01000014.1"/>
</dbReference>
<dbReference type="Proteomes" id="UP000444174">
    <property type="component" value="Unassembled WGS sequence"/>
</dbReference>
<dbReference type="InterPro" id="IPR023214">
    <property type="entry name" value="HAD_sf"/>
</dbReference>
<dbReference type="PANTHER" id="PTHR18901:SF38">
    <property type="entry name" value="PSEUDOURIDINE-5'-PHOSPHATASE"/>
    <property type="match status" value="1"/>
</dbReference>
<proteinExistence type="predicted"/>
<dbReference type="PANTHER" id="PTHR18901">
    <property type="entry name" value="2-DEOXYGLUCOSE-6-PHOSPHATE PHOSPHATASE 2"/>
    <property type="match status" value="1"/>
</dbReference>
<evidence type="ECO:0000313" key="2">
    <source>
        <dbReference type="Proteomes" id="UP000444174"/>
    </source>
</evidence>
<name>A0A843YME3_9RHOB</name>
<dbReference type="InterPro" id="IPR023198">
    <property type="entry name" value="PGP-like_dom2"/>
</dbReference>
<sequence length="222" mass="23756">MPITYPTPKLVIFDCDGVLVDSELVTNEAMVASLKRYGLSMTVEQSMDHFVGGTMASVMSKSRAMGADLPDTWIDEVYAEMYARLEQGVNLVPGIPNLLERLAAEAIPFCVASNGSEAKMKITLGQNDLWNTFHPHAMFSAYSLGAAKPDPGLFLAAASHFDVQARDCLVVEDSESGALAAARAGMRCLGFAPHGTGARLAKHNAELFTDMAQVPALMGLDT</sequence>